<dbReference type="EnsemblMetazoa" id="MDOA006857-RA">
    <property type="protein sequence ID" value="MDOA006857-PA"/>
    <property type="gene ID" value="MDOA006857"/>
</dbReference>
<protein>
    <recommendedName>
        <fullName evidence="2">MD-2-related lipid-recognition domain-containing protein</fullName>
    </recommendedName>
</protein>
<dbReference type="SMART" id="SM00737">
    <property type="entry name" value="ML"/>
    <property type="match status" value="1"/>
</dbReference>
<dbReference type="SUPFAM" id="SSF81296">
    <property type="entry name" value="E set domains"/>
    <property type="match status" value="1"/>
</dbReference>
<feature type="signal peptide" evidence="1">
    <location>
        <begin position="1"/>
        <end position="23"/>
    </location>
</feature>
<dbReference type="Gene3D" id="2.60.40.770">
    <property type="match status" value="1"/>
</dbReference>
<reference evidence="3" key="1">
    <citation type="submission" date="2020-05" db="UniProtKB">
        <authorList>
            <consortium name="EnsemblMetazoa"/>
        </authorList>
    </citation>
    <scope>IDENTIFICATION</scope>
    <source>
        <strain evidence="3">Aabys</strain>
    </source>
</reference>
<dbReference type="KEGG" id="mde:101895135"/>
<dbReference type="STRING" id="7370.A0A1I8MNL2"/>
<sequence>MKAVYYLKILLLLLCWSFNLVLAGTISRYADSVYKRYLMSRSLPFEDCGSRYLILYLSISSCNTIPCVMYRGSTVQVNVLFDDDGTNTTYLKHKVHWILNAIKTYANISPDPCDGDHECISNETDGKTYYAVVHVNNTLPMVRGTMMWQAVNEYNQDVICFKVPVYIELPQ</sequence>
<feature type="domain" description="MD-2-related lipid-recognition" evidence="2">
    <location>
        <begin position="45"/>
        <end position="165"/>
    </location>
</feature>
<evidence type="ECO:0000256" key="1">
    <source>
        <dbReference type="SAM" id="SignalP"/>
    </source>
</evidence>
<dbReference type="eggNOG" id="ENOG502T1PY">
    <property type="taxonomic scope" value="Eukaryota"/>
</dbReference>
<dbReference type="VEuPathDB" id="VectorBase:MDOA006857"/>
<gene>
    <name evidence="3" type="primary">101895135</name>
</gene>
<proteinExistence type="predicted"/>
<accession>A0A1I8MNL2</accession>
<dbReference type="Pfam" id="PF02221">
    <property type="entry name" value="E1_DerP2_DerF2"/>
    <property type="match status" value="1"/>
</dbReference>
<dbReference type="VEuPathDB" id="VectorBase:MDOMA2_009352"/>
<evidence type="ECO:0000313" key="3">
    <source>
        <dbReference type="EnsemblMetazoa" id="MDOA006857-PA"/>
    </source>
</evidence>
<dbReference type="OrthoDB" id="6489092at2759"/>
<keyword evidence="1" id="KW-0732">Signal</keyword>
<feature type="chain" id="PRO_5044560617" description="MD-2-related lipid-recognition domain-containing protein" evidence="1">
    <location>
        <begin position="24"/>
        <end position="171"/>
    </location>
</feature>
<dbReference type="RefSeq" id="XP_005180975.2">
    <property type="nucleotide sequence ID" value="XM_005180918.4"/>
</dbReference>
<dbReference type="InterPro" id="IPR003172">
    <property type="entry name" value="ML_dom"/>
</dbReference>
<evidence type="ECO:0000259" key="2">
    <source>
        <dbReference type="SMART" id="SM00737"/>
    </source>
</evidence>
<name>A0A1I8MNL2_MUSDO</name>
<dbReference type="AlphaFoldDB" id="A0A1I8MNL2"/>
<dbReference type="InterPro" id="IPR014756">
    <property type="entry name" value="Ig_E-set"/>
</dbReference>
<organism evidence="3">
    <name type="scientific">Musca domestica</name>
    <name type="common">House fly</name>
    <dbReference type="NCBI Taxonomy" id="7370"/>
    <lineage>
        <taxon>Eukaryota</taxon>
        <taxon>Metazoa</taxon>
        <taxon>Ecdysozoa</taxon>
        <taxon>Arthropoda</taxon>
        <taxon>Hexapoda</taxon>
        <taxon>Insecta</taxon>
        <taxon>Pterygota</taxon>
        <taxon>Neoptera</taxon>
        <taxon>Endopterygota</taxon>
        <taxon>Diptera</taxon>
        <taxon>Brachycera</taxon>
        <taxon>Muscomorpha</taxon>
        <taxon>Muscoidea</taxon>
        <taxon>Muscidae</taxon>
        <taxon>Musca</taxon>
    </lineage>
</organism>